<dbReference type="EMBL" id="JBAMIC010000001">
    <property type="protein sequence ID" value="KAK7114086.1"/>
    <property type="molecule type" value="Genomic_DNA"/>
</dbReference>
<name>A0AAN9BWP2_9CAEN</name>
<evidence type="ECO:0000256" key="1">
    <source>
        <dbReference type="SAM" id="MobiDB-lite"/>
    </source>
</evidence>
<keyword evidence="5" id="KW-1185">Reference proteome</keyword>
<feature type="compositionally biased region" description="Basic and acidic residues" evidence="1">
    <location>
        <begin position="156"/>
        <end position="184"/>
    </location>
</feature>
<keyword evidence="3" id="KW-0732">Signal</keyword>
<proteinExistence type="predicted"/>
<keyword evidence="2" id="KW-1133">Transmembrane helix</keyword>
<feature type="compositionally biased region" description="Basic and acidic residues" evidence="1">
    <location>
        <begin position="207"/>
        <end position="217"/>
    </location>
</feature>
<protein>
    <submittedName>
        <fullName evidence="4">Uncharacterized protein</fullName>
    </submittedName>
</protein>
<evidence type="ECO:0000313" key="4">
    <source>
        <dbReference type="EMBL" id="KAK7114086.1"/>
    </source>
</evidence>
<feature type="region of interest" description="Disordered" evidence="1">
    <location>
        <begin position="26"/>
        <end position="321"/>
    </location>
</feature>
<organism evidence="4 5">
    <name type="scientific">Littorina saxatilis</name>
    <dbReference type="NCBI Taxonomy" id="31220"/>
    <lineage>
        <taxon>Eukaryota</taxon>
        <taxon>Metazoa</taxon>
        <taxon>Spiralia</taxon>
        <taxon>Lophotrochozoa</taxon>
        <taxon>Mollusca</taxon>
        <taxon>Gastropoda</taxon>
        <taxon>Caenogastropoda</taxon>
        <taxon>Littorinimorpha</taxon>
        <taxon>Littorinoidea</taxon>
        <taxon>Littorinidae</taxon>
        <taxon>Littorina</taxon>
    </lineage>
</organism>
<comment type="caution">
    <text evidence="4">The sequence shown here is derived from an EMBL/GenBank/DDBJ whole genome shotgun (WGS) entry which is preliminary data.</text>
</comment>
<feature type="compositionally biased region" description="Polar residues" evidence="1">
    <location>
        <begin position="128"/>
        <end position="148"/>
    </location>
</feature>
<sequence length="553" mass="59293">MGSHSIAIVFNGMITVTLSIAGSSFTNMHKATGEPPRPKGPPPPPPPPPHPPPPISGQASPGYTSTGISSTPPSFPVGNVSSFFPDYSQGKSPTPAPHYPGVKNPTVQLPVVKQHEDPRSYRGPSDKPGTQTTSPGDRQPLGQPNNSGKLFPPSHSRGEEIRNPSLRDLRGSRENLDDMYDGRSSRQTLDARSAADSVDFQGSRQNLDARSDHRGSREVLNGRPSRPPQGDYRGSRDVLNEKNRNPRAPADLQGSRGNLNTTGYMAGSRDGLNDRSPPYHASKNSLSSQDVQLTVKRDGHQGSQGLNPHGSPGLSDKAGAPESGVLRFSSAAPVIHFPKASAKKNVRAPELRVSASPTSPGYGNGAYLGQGQGRLTSGGVINLAMDDPIGEEPAEVRAMRGSRPPVGSTSGISGAHGTGIHSPMQNMAMARRVEKRGGRPLFGLWISICVFLCFCTLFFGLVPLIFYWQAREEWDSGNTAQAKKSLRLARISFVVALLALTGGVVGLAVQVHLSQQAIHDAYRQNAECSWQQGPCDYTHWFHWHYAGPFPSNT</sequence>
<feature type="compositionally biased region" description="Pro residues" evidence="1">
    <location>
        <begin position="38"/>
        <end position="55"/>
    </location>
</feature>
<feature type="chain" id="PRO_5042950896" evidence="3">
    <location>
        <begin position="20"/>
        <end position="553"/>
    </location>
</feature>
<gene>
    <name evidence="4" type="ORF">V1264_000208</name>
</gene>
<feature type="compositionally biased region" description="Basic and acidic residues" evidence="1">
    <location>
        <begin position="233"/>
        <end position="244"/>
    </location>
</feature>
<accession>A0AAN9BWP2</accession>
<evidence type="ECO:0000313" key="5">
    <source>
        <dbReference type="Proteomes" id="UP001374579"/>
    </source>
</evidence>
<feature type="transmembrane region" description="Helical" evidence="2">
    <location>
        <begin position="488"/>
        <end position="509"/>
    </location>
</feature>
<keyword evidence="2" id="KW-0472">Membrane</keyword>
<feature type="compositionally biased region" description="Polar residues" evidence="1">
    <location>
        <begin position="282"/>
        <end position="292"/>
    </location>
</feature>
<feature type="transmembrane region" description="Helical" evidence="2">
    <location>
        <begin position="441"/>
        <end position="468"/>
    </location>
</feature>
<feature type="compositionally biased region" description="Polar residues" evidence="1">
    <location>
        <begin position="57"/>
        <end position="72"/>
    </location>
</feature>
<reference evidence="4 5" key="1">
    <citation type="submission" date="2024-02" db="EMBL/GenBank/DDBJ databases">
        <title>Chromosome-scale genome assembly of the rough periwinkle Littorina saxatilis.</title>
        <authorList>
            <person name="De Jode A."/>
            <person name="Faria R."/>
            <person name="Formenti G."/>
            <person name="Sims Y."/>
            <person name="Smith T.P."/>
            <person name="Tracey A."/>
            <person name="Wood J.M.D."/>
            <person name="Zagrodzka Z.B."/>
            <person name="Johannesson K."/>
            <person name="Butlin R.K."/>
            <person name="Leder E.H."/>
        </authorList>
    </citation>
    <scope>NUCLEOTIDE SEQUENCE [LARGE SCALE GENOMIC DNA]</scope>
    <source>
        <strain evidence="4">Snail1</strain>
        <tissue evidence="4">Muscle</tissue>
    </source>
</reference>
<feature type="signal peptide" evidence="3">
    <location>
        <begin position="1"/>
        <end position="19"/>
    </location>
</feature>
<evidence type="ECO:0000256" key="2">
    <source>
        <dbReference type="SAM" id="Phobius"/>
    </source>
</evidence>
<dbReference type="Proteomes" id="UP001374579">
    <property type="component" value="Unassembled WGS sequence"/>
</dbReference>
<evidence type="ECO:0000256" key="3">
    <source>
        <dbReference type="SAM" id="SignalP"/>
    </source>
</evidence>
<keyword evidence="2" id="KW-0812">Transmembrane</keyword>
<dbReference type="AlphaFoldDB" id="A0AAN9BWP2"/>